<feature type="region of interest" description="Disordered" evidence="1">
    <location>
        <begin position="9"/>
        <end position="41"/>
    </location>
</feature>
<feature type="compositionally biased region" description="Basic residues" evidence="1">
    <location>
        <begin position="9"/>
        <end position="24"/>
    </location>
</feature>
<feature type="compositionally biased region" description="Basic and acidic residues" evidence="1">
    <location>
        <begin position="25"/>
        <end position="34"/>
    </location>
</feature>
<evidence type="ECO:0000313" key="3">
    <source>
        <dbReference type="Proteomes" id="UP000192756"/>
    </source>
</evidence>
<gene>
    <name evidence="2" type="ORF">SAMN04488524_4673</name>
</gene>
<reference evidence="3" key="1">
    <citation type="submission" date="2017-04" db="EMBL/GenBank/DDBJ databases">
        <authorList>
            <person name="Varghese N."/>
            <person name="Submissions S."/>
        </authorList>
    </citation>
    <scope>NUCLEOTIDE SEQUENCE [LARGE SCALE GENOMIC DNA]</scope>
    <source>
        <strain evidence="3">DSM 12126</strain>
    </source>
</reference>
<protein>
    <submittedName>
        <fullName evidence="2">Uncharacterized protein</fullName>
    </submittedName>
</protein>
<accession>A0A1W2EBE5</accession>
<dbReference type="STRING" id="151894.SAMN04488524_4673"/>
<name>A0A1W2EBE5_9SPHI</name>
<evidence type="ECO:0000256" key="1">
    <source>
        <dbReference type="SAM" id="MobiDB-lite"/>
    </source>
</evidence>
<proteinExistence type="predicted"/>
<keyword evidence="3" id="KW-1185">Reference proteome</keyword>
<evidence type="ECO:0000313" key="2">
    <source>
        <dbReference type="EMBL" id="SMD07080.1"/>
    </source>
</evidence>
<dbReference type="EMBL" id="FWXT01000005">
    <property type="protein sequence ID" value="SMD07080.1"/>
    <property type="molecule type" value="Genomic_DNA"/>
</dbReference>
<sequence>MLYLKLKRKKVAKAVTTKSKKVRRTKDSYQEDRPAQPQQQD</sequence>
<dbReference type="AlphaFoldDB" id="A0A1W2EBE5"/>
<organism evidence="2 3">
    <name type="scientific">Pedobacter africanus</name>
    <dbReference type="NCBI Taxonomy" id="151894"/>
    <lineage>
        <taxon>Bacteria</taxon>
        <taxon>Pseudomonadati</taxon>
        <taxon>Bacteroidota</taxon>
        <taxon>Sphingobacteriia</taxon>
        <taxon>Sphingobacteriales</taxon>
        <taxon>Sphingobacteriaceae</taxon>
        <taxon>Pedobacter</taxon>
    </lineage>
</organism>
<dbReference type="Proteomes" id="UP000192756">
    <property type="component" value="Unassembled WGS sequence"/>
</dbReference>